<dbReference type="PROSITE" id="PS50048">
    <property type="entry name" value="ZN2_CY6_FUNGAL_2"/>
    <property type="match status" value="1"/>
</dbReference>
<dbReference type="STRING" id="1263082.A0A068RMH3"/>
<evidence type="ECO:0000313" key="6">
    <source>
        <dbReference type="Proteomes" id="UP000027586"/>
    </source>
</evidence>
<reference evidence="5" key="1">
    <citation type="submission" date="2013-08" db="EMBL/GenBank/DDBJ databases">
        <title>Gene expansion shapes genome architecture in the human pathogen Lichtheimia corymbifera: an evolutionary genomics analysis in the ancient terrestrial Mucorales (Mucoromycotina).</title>
        <authorList>
            <person name="Schwartze V.U."/>
            <person name="Winter S."/>
            <person name="Shelest E."/>
            <person name="Marcet-Houben M."/>
            <person name="Horn F."/>
            <person name="Wehner S."/>
            <person name="Hoffmann K."/>
            <person name="Riege K."/>
            <person name="Sammeth M."/>
            <person name="Nowrousian M."/>
            <person name="Valiante V."/>
            <person name="Linde J."/>
            <person name="Jacobsen I.D."/>
            <person name="Marz M."/>
            <person name="Brakhage A.A."/>
            <person name="Gabaldon T."/>
            <person name="Bocker S."/>
            <person name="Voigt K."/>
        </authorList>
    </citation>
    <scope>NUCLEOTIDE SEQUENCE [LARGE SCALE GENOMIC DNA]</scope>
    <source>
        <strain evidence="5">FSU 9682</strain>
    </source>
</reference>
<dbReference type="VEuPathDB" id="FungiDB:LCOR_02826.1"/>
<dbReference type="PANTHER" id="PTHR47659:SF7">
    <property type="entry name" value="FUNGAL TRANSCRIPTIONAL REGULATORY PROTEIN, N-TERMINAL DOMAIN-CONTAINING PROTEIN"/>
    <property type="match status" value="1"/>
</dbReference>
<dbReference type="InterPro" id="IPR050335">
    <property type="entry name" value="ERT1_acuK_gluconeogen_tf"/>
</dbReference>
<dbReference type="PANTHER" id="PTHR47659">
    <property type="entry name" value="ZN(II)2CYS6 TRANSCRIPTION FACTOR (EUROFUNG)-RELATED"/>
    <property type="match status" value="1"/>
</dbReference>
<dbReference type="GO" id="GO:0008270">
    <property type="term" value="F:zinc ion binding"/>
    <property type="evidence" value="ECO:0007669"/>
    <property type="project" value="InterPro"/>
</dbReference>
<protein>
    <recommendedName>
        <fullName evidence="4">Zn(2)-C6 fungal-type domain-containing protein</fullName>
    </recommendedName>
</protein>
<feature type="domain" description="Zn(2)-C6 fungal-type" evidence="4">
    <location>
        <begin position="76"/>
        <end position="107"/>
    </location>
</feature>
<gene>
    <name evidence="5" type="ORF">LCOR_02826.1</name>
</gene>
<evidence type="ECO:0000256" key="3">
    <source>
        <dbReference type="SAM" id="MobiDB-lite"/>
    </source>
</evidence>
<keyword evidence="2" id="KW-0539">Nucleus</keyword>
<dbReference type="SMART" id="SM00066">
    <property type="entry name" value="GAL4"/>
    <property type="match status" value="1"/>
</dbReference>
<feature type="region of interest" description="Disordered" evidence="3">
    <location>
        <begin position="210"/>
        <end position="303"/>
    </location>
</feature>
<dbReference type="Proteomes" id="UP000027586">
    <property type="component" value="Unassembled WGS sequence"/>
</dbReference>
<feature type="region of interest" description="Disordered" evidence="3">
    <location>
        <begin position="112"/>
        <end position="170"/>
    </location>
</feature>
<evidence type="ECO:0000313" key="5">
    <source>
        <dbReference type="EMBL" id="CDH51184.1"/>
    </source>
</evidence>
<dbReference type="AlphaFoldDB" id="A0A068RMH3"/>
<dbReference type="GO" id="GO:0000981">
    <property type="term" value="F:DNA-binding transcription factor activity, RNA polymerase II-specific"/>
    <property type="evidence" value="ECO:0007669"/>
    <property type="project" value="InterPro"/>
</dbReference>
<dbReference type="InterPro" id="IPR001138">
    <property type="entry name" value="Zn2Cys6_DnaBD"/>
</dbReference>
<feature type="compositionally biased region" description="Basic and acidic residues" evidence="3">
    <location>
        <begin position="293"/>
        <end position="303"/>
    </location>
</feature>
<feature type="compositionally biased region" description="Basic and acidic residues" evidence="3">
    <location>
        <begin position="220"/>
        <end position="243"/>
    </location>
</feature>
<feature type="region of interest" description="Disordered" evidence="3">
    <location>
        <begin position="1"/>
        <end position="22"/>
    </location>
</feature>
<dbReference type="OrthoDB" id="5575144at2759"/>
<organism evidence="5 6">
    <name type="scientific">Lichtheimia corymbifera JMRC:FSU:9682</name>
    <dbReference type="NCBI Taxonomy" id="1263082"/>
    <lineage>
        <taxon>Eukaryota</taxon>
        <taxon>Fungi</taxon>
        <taxon>Fungi incertae sedis</taxon>
        <taxon>Mucoromycota</taxon>
        <taxon>Mucoromycotina</taxon>
        <taxon>Mucoromycetes</taxon>
        <taxon>Mucorales</taxon>
        <taxon>Lichtheimiaceae</taxon>
        <taxon>Lichtheimia</taxon>
    </lineage>
</organism>
<feature type="compositionally biased region" description="Basic and acidic residues" evidence="3">
    <location>
        <begin position="127"/>
        <end position="152"/>
    </location>
</feature>
<keyword evidence="6" id="KW-1185">Reference proteome</keyword>
<dbReference type="SUPFAM" id="SSF57701">
    <property type="entry name" value="Zn2/Cys6 DNA-binding domain"/>
    <property type="match status" value="1"/>
</dbReference>
<sequence>MQQYQTATTTAKDAQQPSTSSAAALDAAAVSSAFSSLISSATSGLQPLQPVATGAPATQATTTGQPQAKRKQVKNACTNCQKACKKCDDARPCPRCIKYGISATCVNSVRKERKKGIKRGPYKRRQKTEDGKNAKTARVEQGETRSSGEDAASRTNGVNPPTLVPYGYPGSLQQYAQHLGAAAAYGYKEQVMSNPNSFVVGAVYPSSLEYPMVVPSNGDTQHEDQSNTGKDDKSANETEDKHATTAVPDASTSSGTSSPDSAQDEDATRFERLTQLCTAALKQNDNSSNNNNKKKDVEGKSDD</sequence>
<dbReference type="InterPro" id="IPR036864">
    <property type="entry name" value="Zn2-C6_fun-type_DNA-bd_sf"/>
</dbReference>
<feature type="compositionally biased region" description="Low complexity" evidence="3">
    <location>
        <begin position="248"/>
        <end position="261"/>
    </location>
</feature>
<evidence type="ECO:0000256" key="1">
    <source>
        <dbReference type="ARBA" id="ARBA00022723"/>
    </source>
</evidence>
<proteinExistence type="predicted"/>
<dbReference type="EMBL" id="CBTN010000008">
    <property type="protein sequence ID" value="CDH51184.1"/>
    <property type="molecule type" value="Genomic_DNA"/>
</dbReference>
<feature type="region of interest" description="Disordered" evidence="3">
    <location>
        <begin position="46"/>
        <end position="72"/>
    </location>
</feature>
<evidence type="ECO:0000259" key="4">
    <source>
        <dbReference type="PROSITE" id="PS50048"/>
    </source>
</evidence>
<accession>A0A068RMH3</accession>
<evidence type="ECO:0000256" key="2">
    <source>
        <dbReference type="ARBA" id="ARBA00023242"/>
    </source>
</evidence>
<name>A0A068RMH3_9FUNG</name>
<keyword evidence="1" id="KW-0479">Metal-binding</keyword>
<dbReference type="CDD" id="cd00067">
    <property type="entry name" value="GAL4"/>
    <property type="match status" value="1"/>
</dbReference>
<feature type="compositionally biased region" description="Low complexity" evidence="3">
    <location>
        <begin position="52"/>
        <end position="67"/>
    </location>
</feature>
<feature type="compositionally biased region" description="Basic residues" evidence="3">
    <location>
        <begin position="112"/>
        <end position="126"/>
    </location>
</feature>
<comment type="caution">
    <text evidence="5">The sequence shown here is derived from an EMBL/GenBank/DDBJ whole genome shotgun (WGS) entry which is preliminary data.</text>
</comment>